<comment type="similarity">
    <text evidence="3">Belongs to the NadD family.</text>
</comment>
<dbReference type="eggNOG" id="COG0799">
    <property type="taxonomic scope" value="Bacteria"/>
</dbReference>
<dbReference type="HAMAP" id="MF_01477">
    <property type="entry name" value="Iojap_RsfS"/>
    <property type="match status" value="1"/>
</dbReference>
<dbReference type="GO" id="GO:0017148">
    <property type="term" value="P:negative regulation of translation"/>
    <property type="evidence" value="ECO:0007669"/>
    <property type="project" value="UniProtKB-UniRule"/>
</dbReference>
<sequence length="552" mass="59057">MKIALFGGSFDPPHAGHDVAVKAILSSLKPDLLVIMPSFLNPFKKSFSAPPQLRLRWCRALWSDASHVEVSDYEISQNVPVPTIQSVKFLLEKYGIHDKITAETAATASKTPTAVTDRALPDGVNIAGEICADAHISGSAGEILPSKADRTLPYGIAKISSDNACTAINTDRVSISANAKNKILQGSVADEILICNGSKTKGISQSTASGISGGCKSNAGGANDVSKILSADKISSVVASKVSDIAMREISNSVGGEISSISKIPSTVRNEILSADASEITNASVISSPVASEIPSDNANCMADIGDANCVGSANSAGDTGGVNCMNGANDMHDASDVSSADEASKANSASGTDTISKLYIVVGADNLAELHKWRDFSELQKLAEFVVLTRPGYEIPRQWAALRRIEIAVDTSSSGFRRDFKGEIPPKIAAEVIKFYKRKDMQDPKQRAERIAEILNEKKAEDIQIIDMSEREYIAKLVVIATTLTSRHAASLIEELKSVLKPLGEEFLAIESGDEWSVVDLGDIIVHLISEAYRAKYNIEDFLDKLKKEQF</sequence>
<evidence type="ECO:0000256" key="8">
    <source>
        <dbReference type="ARBA" id="ARBA00022741"/>
    </source>
</evidence>
<evidence type="ECO:0000256" key="11">
    <source>
        <dbReference type="ARBA" id="ARBA00048721"/>
    </source>
</evidence>
<keyword evidence="12" id="KW-0963">Cytoplasm</keyword>
<evidence type="ECO:0000256" key="10">
    <source>
        <dbReference type="ARBA" id="ARBA00023027"/>
    </source>
</evidence>
<dbReference type="InterPro" id="IPR014729">
    <property type="entry name" value="Rossmann-like_a/b/a_fold"/>
</dbReference>
<dbReference type="Gene3D" id="3.30.460.10">
    <property type="entry name" value="Beta Polymerase, domain 2"/>
    <property type="match status" value="1"/>
</dbReference>
<evidence type="ECO:0000259" key="13">
    <source>
        <dbReference type="Pfam" id="PF01467"/>
    </source>
</evidence>
<keyword evidence="6 14" id="KW-0808">Transferase</keyword>
<evidence type="ECO:0000256" key="2">
    <source>
        <dbReference type="ARBA" id="ARBA00005019"/>
    </source>
</evidence>
<dbReference type="SUPFAM" id="SSF81301">
    <property type="entry name" value="Nucleotidyltransferase"/>
    <property type="match status" value="1"/>
</dbReference>
<evidence type="ECO:0000256" key="9">
    <source>
        <dbReference type="ARBA" id="ARBA00022840"/>
    </source>
</evidence>
<dbReference type="GO" id="GO:0090071">
    <property type="term" value="P:negative regulation of ribosome biogenesis"/>
    <property type="evidence" value="ECO:0007669"/>
    <property type="project" value="UniProtKB-UniRule"/>
</dbReference>
<dbReference type="Gene3D" id="3.40.50.620">
    <property type="entry name" value="HUPs"/>
    <property type="match status" value="2"/>
</dbReference>
<evidence type="ECO:0000256" key="5">
    <source>
        <dbReference type="ARBA" id="ARBA00022642"/>
    </source>
</evidence>
<dbReference type="Pfam" id="PF02410">
    <property type="entry name" value="RsfS"/>
    <property type="match status" value="1"/>
</dbReference>
<dbReference type="GO" id="GO:0005524">
    <property type="term" value="F:ATP binding"/>
    <property type="evidence" value="ECO:0007669"/>
    <property type="project" value="UniProtKB-KW"/>
</dbReference>
<dbReference type="SUPFAM" id="SSF52374">
    <property type="entry name" value="Nucleotidylyl transferase"/>
    <property type="match status" value="2"/>
</dbReference>
<dbReference type="InterPro" id="IPR004394">
    <property type="entry name" value="Iojap/RsfS/C7orf30"/>
</dbReference>
<dbReference type="AlphaFoldDB" id="C8PI07"/>
<dbReference type="GO" id="GO:0042256">
    <property type="term" value="P:cytosolic ribosome assembly"/>
    <property type="evidence" value="ECO:0007669"/>
    <property type="project" value="UniProtKB-UniRule"/>
</dbReference>
<keyword evidence="9" id="KW-0067">ATP-binding</keyword>
<keyword evidence="5" id="KW-0662">Pyridine nucleotide biosynthesis</keyword>
<evidence type="ECO:0000313" key="14">
    <source>
        <dbReference type="EMBL" id="EEV17771.1"/>
    </source>
</evidence>
<accession>C8PI07</accession>
<comment type="subcellular location">
    <subcellularLocation>
        <location evidence="12">Cytoplasm</location>
    </subcellularLocation>
</comment>
<dbReference type="GO" id="GO:0009435">
    <property type="term" value="P:NAD+ biosynthetic process"/>
    <property type="evidence" value="ECO:0007669"/>
    <property type="project" value="InterPro"/>
</dbReference>
<dbReference type="STRING" id="824.CGRAC_1764"/>
<dbReference type="Proteomes" id="UP000005709">
    <property type="component" value="Unassembled WGS sequence"/>
</dbReference>
<evidence type="ECO:0000256" key="4">
    <source>
        <dbReference type="ARBA" id="ARBA00010574"/>
    </source>
</evidence>
<keyword evidence="7 14" id="KW-0548">Nucleotidyltransferase</keyword>
<dbReference type="InterPro" id="IPR043519">
    <property type="entry name" value="NT_sf"/>
</dbReference>
<comment type="function">
    <text evidence="12">Functions as a ribosomal silencing factor. Interacts with ribosomal protein uL14 (rplN), blocking formation of intersubunit bridge B8. Prevents association of the 30S and 50S ribosomal subunits and the formation of functional ribosomes, thus repressing translation.</text>
</comment>
<comment type="caution">
    <text evidence="14">The sequence shown here is derived from an EMBL/GenBank/DDBJ whole genome shotgun (WGS) entry which is preliminary data.</text>
</comment>
<evidence type="ECO:0000256" key="1">
    <source>
        <dbReference type="ARBA" id="ARBA00002324"/>
    </source>
</evidence>
<dbReference type="GO" id="GO:0004515">
    <property type="term" value="F:nicotinate-nucleotide adenylyltransferase activity"/>
    <property type="evidence" value="ECO:0007669"/>
    <property type="project" value="UniProtKB-EC"/>
</dbReference>
<keyword evidence="12" id="KW-0678">Repressor</keyword>
<dbReference type="PANTHER" id="PTHR39321:SF3">
    <property type="entry name" value="PHOSPHOPANTETHEINE ADENYLYLTRANSFERASE"/>
    <property type="match status" value="1"/>
</dbReference>
<dbReference type="RefSeq" id="WP_005871385.1">
    <property type="nucleotide sequence ID" value="NZ_ACYG01000024.1"/>
</dbReference>
<evidence type="ECO:0000256" key="6">
    <source>
        <dbReference type="ARBA" id="ARBA00022679"/>
    </source>
</evidence>
<name>C8PI07_9BACT</name>
<protein>
    <recommendedName>
        <fullName evidence="12">Ribosomal silencing factor RsfS</fullName>
    </recommendedName>
</protein>
<keyword evidence="12" id="KW-0810">Translation regulation</keyword>
<reference evidence="14 15" key="1">
    <citation type="submission" date="2009-07" db="EMBL/GenBank/DDBJ databases">
        <authorList>
            <person name="Madupu R."/>
            <person name="Sebastian Y."/>
            <person name="Durkin A.S."/>
            <person name="Torralba M."/>
            <person name="Methe B."/>
            <person name="Sutton G.G."/>
            <person name="Strausberg R.L."/>
            <person name="Nelson K.E."/>
        </authorList>
    </citation>
    <scope>NUCLEOTIDE SEQUENCE [LARGE SCALE GENOMIC DNA]</scope>
    <source>
        <strain evidence="14 15">RM3268</strain>
    </source>
</reference>
<keyword evidence="8" id="KW-0547">Nucleotide-binding</keyword>
<comment type="subunit">
    <text evidence="12">Interacts with ribosomal protein uL14 (rplN).</text>
</comment>
<dbReference type="InterPro" id="IPR004821">
    <property type="entry name" value="Cyt_trans-like"/>
</dbReference>
<organism evidence="14 15">
    <name type="scientific">Campylobacter gracilis RM3268</name>
    <dbReference type="NCBI Taxonomy" id="553220"/>
    <lineage>
        <taxon>Bacteria</taxon>
        <taxon>Pseudomonadati</taxon>
        <taxon>Campylobacterota</taxon>
        <taxon>Epsilonproteobacteria</taxon>
        <taxon>Campylobacterales</taxon>
        <taxon>Campylobacteraceae</taxon>
        <taxon>Campylobacter</taxon>
    </lineage>
</organism>
<dbReference type="PANTHER" id="PTHR39321">
    <property type="entry name" value="NICOTINATE-NUCLEOTIDE ADENYLYLTRANSFERASE-RELATED"/>
    <property type="match status" value="1"/>
</dbReference>
<keyword evidence="15" id="KW-1185">Reference proteome</keyword>
<dbReference type="Pfam" id="PF01467">
    <property type="entry name" value="CTP_transf_like"/>
    <property type="match status" value="1"/>
</dbReference>
<evidence type="ECO:0000256" key="12">
    <source>
        <dbReference type="HAMAP-Rule" id="MF_01477"/>
    </source>
</evidence>
<evidence type="ECO:0000313" key="15">
    <source>
        <dbReference type="Proteomes" id="UP000005709"/>
    </source>
</evidence>
<dbReference type="eggNOG" id="COG1057">
    <property type="taxonomic scope" value="Bacteria"/>
</dbReference>
<dbReference type="GO" id="GO:0005737">
    <property type="term" value="C:cytoplasm"/>
    <property type="evidence" value="ECO:0007669"/>
    <property type="project" value="UniProtKB-SubCell"/>
</dbReference>
<comment type="similarity">
    <text evidence="4 12">Belongs to the Iojap/RsfS family.</text>
</comment>
<evidence type="ECO:0000256" key="7">
    <source>
        <dbReference type="ARBA" id="ARBA00022695"/>
    </source>
</evidence>
<evidence type="ECO:0000256" key="3">
    <source>
        <dbReference type="ARBA" id="ARBA00009014"/>
    </source>
</evidence>
<gene>
    <name evidence="12" type="primary">rsfS</name>
    <name evidence="14" type="ORF">CAMGR0001_0603</name>
</gene>
<comment type="catalytic activity">
    <reaction evidence="11">
        <text>nicotinate beta-D-ribonucleotide + ATP + H(+) = deamido-NAD(+) + diphosphate</text>
        <dbReference type="Rhea" id="RHEA:22860"/>
        <dbReference type="ChEBI" id="CHEBI:15378"/>
        <dbReference type="ChEBI" id="CHEBI:30616"/>
        <dbReference type="ChEBI" id="CHEBI:33019"/>
        <dbReference type="ChEBI" id="CHEBI:57502"/>
        <dbReference type="ChEBI" id="CHEBI:58437"/>
        <dbReference type="EC" id="2.7.7.18"/>
    </reaction>
</comment>
<dbReference type="EMBL" id="ACYG01000024">
    <property type="protein sequence ID" value="EEV17771.1"/>
    <property type="molecule type" value="Genomic_DNA"/>
</dbReference>
<keyword evidence="10" id="KW-0520">NAD</keyword>
<comment type="pathway">
    <text evidence="2">Cofactor biosynthesis; NAD(+) biosynthesis; deamido-NAD(+) from nicotinate D-ribonucleotide: step 1/1.</text>
</comment>
<comment type="function">
    <text evidence="1">Catalyzes the reversible adenylation of nicotinate mononucleotide (NaMN) to nicotinic acid adenine dinucleotide (NaAD).</text>
</comment>
<dbReference type="InterPro" id="IPR005248">
    <property type="entry name" value="NadD/NMNAT"/>
</dbReference>
<proteinExistence type="inferred from homology"/>
<dbReference type="NCBIfam" id="TIGR00090">
    <property type="entry name" value="rsfS_iojap_ybeB"/>
    <property type="match status" value="1"/>
</dbReference>
<feature type="domain" description="Cytidyltransferase-like" evidence="13">
    <location>
        <begin position="5"/>
        <end position="82"/>
    </location>
</feature>